<evidence type="ECO:0000313" key="2">
    <source>
        <dbReference type="Proteomes" id="UP000366051"/>
    </source>
</evidence>
<keyword evidence="2" id="KW-1185">Reference proteome</keyword>
<dbReference type="AlphaFoldDB" id="A0A5Q2N233"/>
<dbReference type="RefSeq" id="WP_170285770.1">
    <property type="nucleotide sequence ID" value="NZ_CP045875.1"/>
</dbReference>
<dbReference type="Proteomes" id="UP000366051">
    <property type="component" value="Chromosome"/>
</dbReference>
<sequence>MDPQDFMDQFYLSLLEQGWTLPEIDQMDIFYYLQLLKRKMEKPQSYIDEIL</sequence>
<proteinExistence type="predicted"/>
<reference evidence="2" key="1">
    <citation type="submission" date="2019-11" db="EMBL/GenBank/DDBJ databases">
        <title>Genome sequence of Heliorestis convoluta strain HH, an alkaliphilic and minimalistic phototrophic bacterium from a soda lake in Egypt.</title>
        <authorList>
            <person name="Dewey E.D."/>
            <person name="Stokes L.M."/>
            <person name="Burchell B.M."/>
            <person name="Shaffer K.N."/>
            <person name="Huntington A.M."/>
            <person name="Baker J.M."/>
            <person name="Nadendla S."/>
            <person name="Giglio M.G."/>
            <person name="Touchman J.W."/>
            <person name="Blankenship R.E."/>
            <person name="Madigan M.T."/>
            <person name="Sattley W.M."/>
        </authorList>
    </citation>
    <scope>NUCLEOTIDE SEQUENCE [LARGE SCALE GENOMIC DNA]</scope>
    <source>
        <strain evidence="2">HH</strain>
    </source>
</reference>
<evidence type="ECO:0000313" key="1">
    <source>
        <dbReference type="EMBL" id="QGG47352.1"/>
    </source>
</evidence>
<accession>A0A5Q2N233</accession>
<gene>
    <name evidence="1" type="ORF">FTV88_1205</name>
</gene>
<protein>
    <submittedName>
        <fullName evidence="1">Uncharacterized protein</fullName>
    </submittedName>
</protein>
<dbReference type="EMBL" id="CP045875">
    <property type="protein sequence ID" value="QGG47352.1"/>
    <property type="molecule type" value="Genomic_DNA"/>
</dbReference>
<name>A0A5Q2N233_9FIRM</name>
<organism evidence="1 2">
    <name type="scientific">Heliorestis convoluta</name>
    <dbReference type="NCBI Taxonomy" id="356322"/>
    <lineage>
        <taxon>Bacteria</taxon>
        <taxon>Bacillati</taxon>
        <taxon>Bacillota</taxon>
        <taxon>Clostridia</taxon>
        <taxon>Eubacteriales</taxon>
        <taxon>Heliobacteriaceae</taxon>
        <taxon>Heliorestis</taxon>
    </lineage>
</organism>
<dbReference type="KEGG" id="hcv:FTV88_1205"/>